<dbReference type="KEGG" id="euz:DVS28_a5011"/>
<dbReference type="GO" id="GO:0006629">
    <property type="term" value="P:lipid metabolic process"/>
    <property type="evidence" value="ECO:0007669"/>
    <property type="project" value="InterPro"/>
</dbReference>
<evidence type="ECO:0000259" key="3">
    <source>
        <dbReference type="PROSITE" id="PS51704"/>
    </source>
</evidence>
<dbReference type="AlphaFoldDB" id="A0A346Y5C1"/>
<protein>
    <submittedName>
        <fullName evidence="4">Glycerophosphoryl diester phosphodiesterase</fullName>
    </submittedName>
</protein>
<evidence type="ECO:0000256" key="2">
    <source>
        <dbReference type="SAM" id="SignalP"/>
    </source>
</evidence>
<dbReference type="InterPro" id="IPR030395">
    <property type="entry name" value="GP_PDE_dom"/>
</dbReference>
<dbReference type="InterPro" id="IPR005135">
    <property type="entry name" value="Endo/exonuclease/phosphatase"/>
</dbReference>
<dbReference type="Proteomes" id="UP000264006">
    <property type="component" value="Chromosome"/>
</dbReference>
<feature type="signal peptide" evidence="2">
    <location>
        <begin position="1"/>
        <end position="27"/>
    </location>
</feature>
<dbReference type="PROSITE" id="PS51257">
    <property type="entry name" value="PROKAR_LIPOPROTEIN"/>
    <property type="match status" value="1"/>
</dbReference>
<dbReference type="PROSITE" id="PS51704">
    <property type="entry name" value="GP_PDE"/>
    <property type="match status" value="1"/>
</dbReference>
<reference evidence="4 5" key="1">
    <citation type="submission" date="2018-09" db="EMBL/GenBank/DDBJ databases">
        <title>Complete genome sequence of Euzebya sp. DY32-46 isolated from seawater of Pacific Ocean.</title>
        <authorList>
            <person name="Xu L."/>
            <person name="Wu Y.-H."/>
            <person name="Xu X.-W."/>
        </authorList>
    </citation>
    <scope>NUCLEOTIDE SEQUENCE [LARGE SCALE GENOMIC DNA]</scope>
    <source>
        <strain evidence="4 5">DY32-46</strain>
    </source>
</reference>
<dbReference type="Pfam" id="PF03372">
    <property type="entry name" value="Exo_endo_phos"/>
    <property type="match status" value="1"/>
</dbReference>
<dbReference type="Gene3D" id="3.20.20.190">
    <property type="entry name" value="Phosphatidylinositol (PI) phosphodiesterase"/>
    <property type="match status" value="1"/>
</dbReference>
<evidence type="ECO:0000256" key="1">
    <source>
        <dbReference type="SAM" id="MobiDB-lite"/>
    </source>
</evidence>
<dbReference type="Pfam" id="PF03009">
    <property type="entry name" value="GDPD"/>
    <property type="match status" value="1"/>
</dbReference>
<accession>A0A346Y5C1</accession>
<name>A0A346Y5C1_9ACTN</name>
<evidence type="ECO:0000313" key="5">
    <source>
        <dbReference type="Proteomes" id="UP000264006"/>
    </source>
</evidence>
<dbReference type="CDD" id="cd09083">
    <property type="entry name" value="EEP-1"/>
    <property type="match status" value="1"/>
</dbReference>
<dbReference type="InterPro" id="IPR017946">
    <property type="entry name" value="PLC-like_Pdiesterase_TIM-brl"/>
</dbReference>
<dbReference type="SUPFAM" id="SSF51695">
    <property type="entry name" value="PLC-like phosphodiesterases"/>
    <property type="match status" value="1"/>
</dbReference>
<dbReference type="EMBL" id="CP031165">
    <property type="protein sequence ID" value="AXV09668.1"/>
    <property type="molecule type" value="Genomic_DNA"/>
</dbReference>
<dbReference type="PANTHER" id="PTHR46211">
    <property type="entry name" value="GLYCEROPHOSPHORYL DIESTER PHOSPHODIESTERASE"/>
    <property type="match status" value="1"/>
</dbReference>
<feature type="domain" description="GP-PDE" evidence="3">
    <location>
        <begin position="381"/>
        <end position="651"/>
    </location>
</feature>
<feature type="region of interest" description="Disordered" evidence="1">
    <location>
        <begin position="253"/>
        <end position="290"/>
    </location>
</feature>
<organism evidence="4 5">
    <name type="scientific">Euzebya pacifica</name>
    <dbReference type="NCBI Taxonomy" id="1608957"/>
    <lineage>
        <taxon>Bacteria</taxon>
        <taxon>Bacillati</taxon>
        <taxon>Actinomycetota</taxon>
        <taxon>Nitriliruptoria</taxon>
        <taxon>Euzebyales</taxon>
    </lineage>
</organism>
<dbReference type="InterPro" id="IPR036691">
    <property type="entry name" value="Endo/exonu/phosph_ase_sf"/>
</dbReference>
<dbReference type="SUPFAM" id="SSF56219">
    <property type="entry name" value="DNase I-like"/>
    <property type="match status" value="1"/>
</dbReference>
<dbReference type="PROSITE" id="PS50007">
    <property type="entry name" value="PIPLC_X_DOMAIN"/>
    <property type="match status" value="1"/>
</dbReference>
<sequence>MMRRILPSLTPALIACLLVATATVAGAQTTDFTPPPRPADTNALRVMTYNVRYASNASGHEDWGTRFPDMAAQLQQSDLDLLGTQELKETAGDYTQRLDILDALGGPDEFGYIGTSRGGPDRPDDEQMGIYYRLDRLELVEEGHFWLSPTPNEPYSFGYGNTGNSRMASWGHFRDRRNGHEFYAVNTHFDHANNDARYRAADQIAGYFTGDPAYDVDGVTFRDDLPVVITGDFNFNRGDSLAAGVVLNANSAEAERLPGNQPAHDPMKDTRPDSPYPSLPFGTPAGEPTPLVGNTSPYHRLVTGGPFIDAWDAADVTGPAPTGTFSGFGELDNRWLDWILASESVEVLQAYVDTYRPGGEWPSDHLPVVADVVIPAHHDDVDVVAHRGASRYAPENTLPAIEMAIAMGAEQVEIDVSLSADQQIILLHDNTLSRTTNVEEVFAGDPRVVADDSVPQLFTAAELATLEASNWGRFAVGSTSDDGRYAGAYLGTHVPTLAEALALFEDHPDVGLLIELKAPALSPGIEQILIDQLLAERAKGFTNPHVVQSFHPDSMELYAHLQVAAGLDLPVGQLHFVSANLGDAFRAQSTYADGFNPSHGSLSAAAVAEAHQAGLTVTPYTINDSARQAELVAIGVDGVITDRIDRLQCVLRGEAPEACDALPLPEPFQTEE</sequence>
<dbReference type="Gene3D" id="3.60.10.10">
    <property type="entry name" value="Endonuclease/exonuclease/phosphatase"/>
    <property type="match status" value="2"/>
</dbReference>
<feature type="chain" id="PRO_5016667245" evidence="2">
    <location>
        <begin position="28"/>
        <end position="672"/>
    </location>
</feature>
<evidence type="ECO:0000313" key="4">
    <source>
        <dbReference type="EMBL" id="AXV09668.1"/>
    </source>
</evidence>
<gene>
    <name evidence="4" type="ORF">DVS28_a5011</name>
</gene>
<dbReference type="GO" id="GO:0008081">
    <property type="term" value="F:phosphoric diester hydrolase activity"/>
    <property type="evidence" value="ECO:0007669"/>
    <property type="project" value="InterPro"/>
</dbReference>
<proteinExistence type="predicted"/>
<keyword evidence="5" id="KW-1185">Reference proteome</keyword>
<keyword evidence="2" id="KW-0732">Signal</keyword>
<dbReference type="PANTHER" id="PTHR46211:SF1">
    <property type="entry name" value="GLYCEROPHOSPHODIESTER PHOSPHODIESTERASE, CYTOPLASMIC"/>
    <property type="match status" value="1"/>
</dbReference>